<feature type="region of interest" description="Disordered" evidence="1">
    <location>
        <begin position="27"/>
        <end position="54"/>
    </location>
</feature>
<reference evidence="2 3" key="1">
    <citation type="submission" date="2019-07" db="EMBL/GenBank/DDBJ databases">
        <title>De Novo Assembly of kiwifruit Actinidia rufa.</title>
        <authorList>
            <person name="Sugita-Konishi S."/>
            <person name="Sato K."/>
            <person name="Mori E."/>
            <person name="Abe Y."/>
            <person name="Kisaki G."/>
            <person name="Hamano K."/>
            <person name="Suezawa K."/>
            <person name="Otani M."/>
            <person name="Fukuda T."/>
            <person name="Manabe T."/>
            <person name="Gomi K."/>
            <person name="Tabuchi M."/>
            <person name="Akimitsu K."/>
            <person name="Kataoka I."/>
        </authorList>
    </citation>
    <scope>NUCLEOTIDE SEQUENCE [LARGE SCALE GENOMIC DNA]</scope>
    <source>
        <strain evidence="3">cv. Fuchu</strain>
    </source>
</reference>
<protein>
    <submittedName>
        <fullName evidence="2">Uncharacterized protein</fullName>
    </submittedName>
</protein>
<keyword evidence="3" id="KW-1185">Reference proteome</keyword>
<evidence type="ECO:0000313" key="3">
    <source>
        <dbReference type="Proteomes" id="UP000585474"/>
    </source>
</evidence>
<evidence type="ECO:0000313" key="2">
    <source>
        <dbReference type="EMBL" id="GFY99057.1"/>
    </source>
</evidence>
<dbReference type="EMBL" id="BJWL01000013">
    <property type="protein sequence ID" value="GFY99057.1"/>
    <property type="molecule type" value="Genomic_DNA"/>
</dbReference>
<comment type="caution">
    <text evidence="2">The sequence shown here is derived from an EMBL/GenBank/DDBJ whole genome shotgun (WGS) entry which is preliminary data.</text>
</comment>
<name>A0A7J0FM94_9ERIC</name>
<evidence type="ECO:0000256" key="1">
    <source>
        <dbReference type="SAM" id="MobiDB-lite"/>
    </source>
</evidence>
<gene>
    <name evidence="2" type="ORF">Acr_13g0004580</name>
</gene>
<sequence length="88" mass="9382">MIAAHFAFNISSIVGAIEKGMVEREEETMRGCERGGFTGRVEDGLRKRGQGKGMIGGDGGGAKVAIGGWWWFQAAHGVEIRGGESIEE</sequence>
<proteinExistence type="predicted"/>
<dbReference type="Proteomes" id="UP000585474">
    <property type="component" value="Unassembled WGS sequence"/>
</dbReference>
<dbReference type="AlphaFoldDB" id="A0A7J0FM94"/>
<accession>A0A7J0FM94</accession>
<organism evidence="2 3">
    <name type="scientific">Actinidia rufa</name>
    <dbReference type="NCBI Taxonomy" id="165716"/>
    <lineage>
        <taxon>Eukaryota</taxon>
        <taxon>Viridiplantae</taxon>
        <taxon>Streptophyta</taxon>
        <taxon>Embryophyta</taxon>
        <taxon>Tracheophyta</taxon>
        <taxon>Spermatophyta</taxon>
        <taxon>Magnoliopsida</taxon>
        <taxon>eudicotyledons</taxon>
        <taxon>Gunneridae</taxon>
        <taxon>Pentapetalae</taxon>
        <taxon>asterids</taxon>
        <taxon>Ericales</taxon>
        <taxon>Actinidiaceae</taxon>
        <taxon>Actinidia</taxon>
    </lineage>
</organism>